<dbReference type="EMBL" id="JAMRDG010000001">
    <property type="protein sequence ID" value="KAJ3702880.1"/>
    <property type="molecule type" value="Genomic_DNA"/>
</dbReference>
<evidence type="ECO:0000256" key="2">
    <source>
        <dbReference type="ARBA" id="ARBA00038334"/>
    </source>
</evidence>
<dbReference type="PANTHER" id="PTHR43329">
    <property type="entry name" value="EPOXIDE HYDROLASE"/>
    <property type="match status" value="1"/>
</dbReference>
<dbReference type="Pfam" id="PF00561">
    <property type="entry name" value="Abhydrolase_1"/>
    <property type="match status" value="1"/>
</dbReference>
<dbReference type="Proteomes" id="UP001210211">
    <property type="component" value="Unassembled WGS sequence"/>
</dbReference>
<accession>A0AAD6EVT3</accession>
<dbReference type="GO" id="GO:0016787">
    <property type="term" value="F:hydrolase activity"/>
    <property type="evidence" value="ECO:0007669"/>
    <property type="project" value="UniProtKB-KW"/>
</dbReference>
<keyword evidence="1" id="KW-0378">Hydrolase</keyword>
<reference evidence="4 5" key="1">
    <citation type="journal article" date="2022" name="Cell">
        <title>Repeat-based holocentromeres influence genome architecture and karyotype evolution.</title>
        <authorList>
            <person name="Hofstatter P.G."/>
            <person name="Thangavel G."/>
            <person name="Lux T."/>
            <person name="Neumann P."/>
            <person name="Vondrak T."/>
            <person name="Novak P."/>
            <person name="Zhang M."/>
            <person name="Costa L."/>
            <person name="Castellani M."/>
            <person name="Scott A."/>
            <person name="Toegelov H."/>
            <person name="Fuchs J."/>
            <person name="Mata-Sucre Y."/>
            <person name="Dias Y."/>
            <person name="Vanzela A.L.L."/>
            <person name="Huettel B."/>
            <person name="Almeida C.C.S."/>
            <person name="Simkova H."/>
            <person name="Souza G."/>
            <person name="Pedrosa-Harand A."/>
            <person name="Macas J."/>
            <person name="Mayer K.F.X."/>
            <person name="Houben A."/>
            <person name="Marques A."/>
        </authorList>
    </citation>
    <scope>NUCLEOTIDE SEQUENCE [LARGE SCALE GENOMIC DNA]</scope>
    <source>
        <strain evidence="4">RhyTen1mFocal</strain>
    </source>
</reference>
<name>A0AAD6EVT3_9POAL</name>
<dbReference type="InterPro" id="IPR000639">
    <property type="entry name" value="Epox_hydrolase-like"/>
</dbReference>
<comment type="caution">
    <text evidence="4">The sequence shown here is derived from an EMBL/GenBank/DDBJ whole genome shotgun (WGS) entry which is preliminary data.</text>
</comment>
<proteinExistence type="inferred from homology"/>
<gene>
    <name evidence="4" type="ORF">LUZ61_006585</name>
</gene>
<comment type="similarity">
    <text evidence="2">Belongs to the AB hydrolase superfamily. Epoxide hydrolase family.</text>
</comment>
<protein>
    <recommendedName>
        <fullName evidence="3">AB hydrolase-1 domain-containing protein</fullName>
    </recommendedName>
</protein>
<evidence type="ECO:0000259" key="3">
    <source>
        <dbReference type="Pfam" id="PF00561"/>
    </source>
</evidence>
<dbReference type="Gene3D" id="3.40.50.1820">
    <property type="entry name" value="alpha/beta hydrolase"/>
    <property type="match status" value="1"/>
</dbReference>
<evidence type="ECO:0000256" key="1">
    <source>
        <dbReference type="ARBA" id="ARBA00022801"/>
    </source>
</evidence>
<dbReference type="PRINTS" id="PR00412">
    <property type="entry name" value="EPOXHYDRLASE"/>
</dbReference>
<dbReference type="SUPFAM" id="SSF53474">
    <property type="entry name" value="alpha/beta-Hydrolases"/>
    <property type="match status" value="1"/>
</dbReference>
<sequence>MEELGIKHKMLQVNGINMHVAEKGEGPVVMLLHGFPEFWYGWRYQLIELARHGFRAVAPDLRGYGDSSVPSEKISYTIFHLVGDVVALMDALEQPQVSIVHNSKLI</sequence>
<dbReference type="InterPro" id="IPR000073">
    <property type="entry name" value="AB_hydrolase_1"/>
</dbReference>
<dbReference type="AlphaFoldDB" id="A0AAD6EVT3"/>
<feature type="domain" description="AB hydrolase-1" evidence="3">
    <location>
        <begin position="27"/>
        <end position="99"/>
    </location>
</feature>
<organism evidence="4 5">
    <name type="scientific">Rhynchospora tenuis</name>
    <dbReference type="NCBI Taxonomy" id="198213"/>
    <lineage>
        <taxon>Eukaryota</taxon>
        <taxon>Viridiplantae</taxon>
        <taxon>Streptophyta</taxon>
        <taxon>Embryophyta</taxon>
        <taxon>Tracheophyta</taxon>
        <taxon>Spermatophyta</taxon>
        <taxon>Magnoliopsida</taxon>
        <taxon>Liliopsida</taxon>
        <taxon>Poales</taxon>
        <taxon>Cyperaceae</taxon>
        <taxon>Cyperoideae</taxon>
        <taxon>Rhynchosporeae</taxon>
        <taxon>Rhynchospora</taxon>
    </lineage>
</organism>
<evidence type="ECO:0000313" key="5">
    <source>
        <dbReference type="Proteomes" id="UP001210211"/>
    </source>
</evidence>
<dbReference type="InterPro" id="IPR029058">
    <property type="entry name" value="AB_hydrolase_fold"/>
</dbReference>
<evidence type="ECO:0000313" key="4">
    <source>
        <dbReference type="EMBL" id="KAJ3702880.1"/>
    </source>
</evidence>
<keyword evidence="5" id="KW-1185">Reference proteome</keyword>